<evidence type="ECO:0000256" key="2">
    <source>
        <dbReference type="ARBA" id="ARBA00016796"/>
    </source>
</evidence>
<protein>
    <recommendedName>
        <fullName evidence="2">UDP-N-acetyl-D-mannosamine dehydrogenase</fullName>
        <ecNumber evidence="1">1.1.1.336</ecNumber>
    </recommendedName>
    <alternativeName>
        <fullName evidence="5">UDP-ManNAc 6-dehydrogenase</fullName>
    </alternativeName>
</protein>
<dbReference type="PANTHER" id="PTHR43491">
    <property type="entry name" value="UDP-N-ACETYL-D-MANNOSAMINE DEHYDROGENASE"/>
    <property type="match status" value="1"/>
</dbReference>
<dbReference type="InterPro" id="IPR014027">
    <property type="entry name" value="UDP-Glc/GDP-Man_DH_C"/>
</dbReference>
<dbReference type="PANTHER" id="PTHR43491:SF1">
    <property type="entry name" value="UDP-N-ACETYL-D-MANNOSAMINE DEHYDROGENASE"/>
    <property type="match status" value="1"/>
</dbReference>
<dbReference type="GO" id="GO:0051287">
    <property type="term" value="F:NAD binding"/>
    <property type="evidence" value="ECO:0007669"/>
    <property type="project" value="InterPro"/>
</dbReference>
<dbReference type="EC" id="1.1.1.336" evidence="1"/>
<dbReference type="InterPro" id="IPR036291">
    <property type="entry name" value="NAD(P)-bd_dom_sf"/>
</dbReference>
<dbReference type="PIRSF" id="PIRSF500136">
    <property type="entry name" value="UDP_ManNAc_DH"/>
    <property type="match status" value="1"/>
</dbReference>
<comment type="similarity">
    <text evidence="7">Belongs to the UDP-glucose/GDP-mannose dehydrogenase family.</text>
</comment>
<comment type="catalytic activity">
    <reaction evidence="6">
        <text>UDP-N-acetyl-alpha-D-mannosamine + 2 NAD(+) + H2O = UDP-N-acetyl-alpha-D-mannosaminouronate + 2 NADH + 3 H(+)</text>
        <dbReference type="Rhea" id="RHEA:25780"/>
        <dbReference type="ChEBI" id="CHEBI:15377"/>
        <dbReference type="ChEBI" id="CHEBI:15378"/>
        <dbReference type="ChEBI" id="CHEBI:57540"/>
        <dbReference type="ChEBI" id="CHEBI:57945"/>
        <dbReference type="ChEBI" id="CHEBI:68623"/>
        <dbReference type="ChEBI" id="CHEBI:70731"/>
        <dbReference type="EC" id="1.1.1.336"/>
    </reaction>
</comment>
<dbReference type="AlphaFoldDB" id="A0A1J5TKV3"/>
<dbReference type="Proteomes" id="UP000183615">
    <property type="component" value="Unassembled WGS sequence"/>
</dbReference>
<dbReference type="Pfam" id="PF03720">
    <property type="entry name" value="UDPG_MGDP_dh_C"/>
    <property type="match status" value="1"/>
</dbReference>
<dbReference type="InterPro" id="IPR001732">
    <property type="entry name" value="UDP-Glc/GDP-Man_DH_N"/>
</dbReference>
<keyword evidence="3" id="KW-0560">Oxidoreductase</keyword>
<dbReference type="SMART" id="SM00984">
    <property type="entry name" value="UDPG_MGDP_dh_C"/>
    <property type="match status" value="1"/>
</dbReference>
<dbReference type="InterPro" id="IPR036220">
    <property type="entry name" value="UDP-Glc/GDP-Man_DH_C_sf"/>
</dbReference>
<dbReference type="InterPro" id="IPR028359">
    <property type="entry name" value="UDP_ManNAc/GlcNAc_DH"/>
</dbReference>
<comment type="caution">
    <text evidence="9">The sequence shown here is derived from an EMBL/GenBank/DDBJ whole genome shotgun (WGS) entry which is preliminary data.</text>
</comment>
<dbReference type="PIRSF" id="PIRSF000124">
    <property type="entry name" value="UDPglc_GDPman_dh"/>
    <property type="match status" value="1"/>
</dbReference>
<dbReference type="InterPro" id="IPR017476">
    <property type="entry name" value="UDP-Glc/GDP-Man"/>
</dbReference>
<dbReference type="Pfam" id="PF00984">
    <property type="entry name" value="UDPG_MGDP_dh"/>
    <property type="match status" value="1"/>
</dbReference>
<evidence type="ECO:0000313" key="9">
    <source>
        <dbReference type="EMBL" id="OIR21593.1"/>
    </source>
</evidence>
<dbReference type="NCBIfam" id="TIGR03026">
    <property type="entry name" value="NDP-sugDHase"/>
    <property type="match status" value="1"/>
</dbReference>
<dbReference type="SUPFAM" id="SSF52413">
    <property type="entry name" value="UDP-glucose/GDP-mannose dehydrogenase C-terminal domain"/>
    <property type="match status" value="1"/>
</dbReference>
<keyword evidence="4" id="KW-0520">NAD</keyword>
<dbReference type="InterPro" id="IPR008927">
    <property type="entry name" value="6-PGluconate_DH-like_C_sf"/>
</dbReference>
<proteinExistence type="inferred from homology"/>
<evidence type="ECO:0000256" key="4">
    <source>
        <dbReference type="ARBA" id="ARBA00023027"/>
    </source>
</evidence>
<reference evidence="9 10" key="1">
    <citation type="submission" date="2016-08" db="EMBL/GenBank/DDBJ databases">
        <title>New Insights into Marine Group III Euryarchaeota, from dark to light.</title>
        <authorList>
            <person name="Haro-Moreno J.M."/>
            <person name="Rodriguez-Valera F."/>
            <person name="Lopez-Garcia P."/>
            <person name="Moreira D."/>
            <person name="Martin-Cuadrado A.B."/>
        </authorList>
    </citation>
    <scope>NUCLEOTIDE SEQUENCE [LARGE SCALE GENOMIC DNA]</scope>
    <source>
        <strain evidence="9">CG-Epi2</strain>
    </source>
</reference>
<dbReference type="GO" id="GO:0016628">
    <property type="term" value="F:oxidoreductase activity, acting on the CH-CH group of donors, NAD or NADP as acceptor"/>
    <property type="evidence" value="ECO:0007669"/>
    <property type="project" value="InterPro"/>
</dbReference>
<evidence type="ECO:0000313" key="10">
    <source>
        <dbReference type="Proteomes" id="UP000183615"/>
    </source>
</evidence>
<evidence type="ECO:0000256" key="6">
    <source>
        <dbReference type="ARBA" id="ARBA00049130"/>
    </source>
</evidence>
<dbReference type="GO" id="GO:0089714">
    <property type="term" value="F:UDP-N-acetyl-D-mannosamine dehydrogenase activity"/>
    <property type="evidence" value="ECO:0007669"/>
    <property type="project" value="UniProtKB-EC"/>
</dbReference>
<sequence length="431" mass="48358">MKTLIEELSNKIQTRKAKIGIIGMGYVGIPLGLEFKKAGFTVIGFDKDKKRVDDINAGKQVMKHISSNLMSKFNKATATTDFTKVQEADCLILCVPTPLDRHEQPDMSYVKNATSEISKNISKGQLIVLESTTYPGTTREIVMPLLEKSNLKAGEDFFLAYSPEREDPGNKQFSVSKIPKVIGGYTNNCLQITSKLYETIVSETVKVSSMETAESTKLMENIFRAVNIAMVNELKLVFDRMGVNIWEVIDAAKTKPFGFMPFYPGPGMGGHCIPIDPFYLSWKAKEFNTEAKFIELAGEINRKMTENIAHRVGKALNDDKKSIRESKILVIGLAYKKDIDDIRESPAIKIMDLLNYKGAKIDYHDPFVNEFRNLQSIDLTAGNIQEYDSLIITTDHSEIDYELIGKHASLVIDTRNIMSSVKKPKSRIVMA</sequence>
<evidence type="ECO:0000256" key="7">
    <source>
        <dbReference type="PIRNR" id="PIRNR000124"/>
    </source>
</evidence>
<dbReference type="Pfam" id="PF03721">
    <property type="entry name" value="UDPG_MGDP_dh_N"/>
    <property type="match status" value="1"/>
</dbReference>
<evidence type="ECO:0000256" key="5">
    <source>
        <dbReference type="ARBA" id="ARBA00030172"/>
    </source>
</evidence>
<gene>
    <name evidence="9" type="ORF">BET99_01850</name>
</gene>
<name>A0A1J5TKV3_9ARCH</name>
<dbReference type="GO" id="GO:0000271">
    <property type="term" value="P:polysaccharide biosynthetic process"/>
    <property type="evidence" value="ECO:0007669"/>
    <property type="project" value="InterPro"/>
</dbReference>
<dbReference type="Gene3D" id="3.40.50.720">
    <property type="entry name" value="NAD(P)-binding Rossmann-like Domain"/>
    <property type="match status" value="2"/>
</dbReference>
<evidence type="ECO:0000259" key="8">
    <source>
        <dbReference type="SMART" id="SM00984"/>
    </source>
</evidence>
<accession>A0A1J5TKV3</accession>
<evidence type="ECO:0000256" key="1">
    <source>
        <dbReference type="ARBA" id="ARBA00012935"/>
    </source>
</evidence>
<evidence type="ECO:0000256" key="3">
    <source>
        <dbReference type="ARBA" id="ARBA00023002"/>
    </source>
</evidence>
<dbReference type="SUPFAM" id="SSF51735">
    <property type="entry name" value="NAD(P)-binding Rossmann-fold domains"/>
    <property type="match status" value="1"/>
</dbReference>
<feature type="domain" description="UDP-glucose/GDP-mannose dehydrogenase C-terminal" evidence="8">
    <location>
        <begin position="329"/>
        <end position="420"/>
    </location>
</feature>
<dbReference type="EMBL" id="MIYZ01000039">
    <property type="protein sequence ID" value="OIR21593.1"/>
    <property type="molecule type" value="Genomic_DNA"/>
</dbReference>
<dbReference type="SUPFAM" id="SSF48179">
    <property type="entry name" value="6-phosphogluconate dehydrogenase C-terminal domain-like"/>
    <property type="match status" value="1"/>
</dbReference>
<organism evidence="9 10">
    <name type="scientific">Marine Group III euryarchaeote CG-Epi2</name>
    <dbReference type="NCBI Taxonomy" id="1888996"/>
    <lineage>
        <taxon>Archaea</taxon>
        <taxon>Methanobacteriati</taxon>
        <taxon>Thermoplasmatota</taxon>
        <taxon>Thermoplasmata</taxon>
        <taxon>Candidatus Thermoprofundales</taxon>
    </lineage>
</organism>
<dbReference type="InterPro" id="IPR014026">
    <property type="entry name" value="UDP-Glc/GDP-Man_DH_dimer"/>
</dbReference>